<feature type="compositionally biased region" description="Basic and acidic residues" evidence="2">
    <location>
        <begin position="178"/>
        <end position="249"/>
    </location>
</feature>
<gene>
    <name evidence="4" type="ORF">CUNI_LOCUS12937</name>
</gene>
<dbReference type="PANTHER" id="PTHR18939">
    <property type="entry name" value="RIBOSOME BINDING PROTEIN-1"/>
    <property type="match status" value="1"/>
</dbReference>
<organism evidence="4 5">
    <name type="scientific">Candidula unifasciata</name>
    <dbReference type="NCBI Taxonomy" id="100452"/>
    <lineage>
        <taxon>Eukaryota</taxon>
        <taxon>Metazoa</taxon>
        <taxon>Spiralia</taxon>
        <taxon>Lophotrochozoa</taxon>
        <taxon>Mollusca</taxon>
        <taxon>Gastropoda</taxon>
        <taxon>Heterobranchia</taxon>
        <taxon>Euthyneura</taxon>
        <taxon>Panpulmonata</taxon>
        <taxon>Eupulmonata</taxon>
        <taxon>Stylommatophora</taxon>
        <taxon>Helicina</taxon>
        <taxon>Helicoidea</taxon>
        <taxon>Geomitridae</taxon>
        <taxon>Candidula</taxon>
    </lineage>
</organism>
<keyword evidence="3" id="KW-0472">Membrane</keyword>
<feature type="compositionally biased region" description="Basic and acidic residues" evidence="2">
    <location>
        <begin position="71"/>
        <end position="81"/>
    </location>
</feature>
<keyword evidence="3" id="KW-1133">Transmembrane helix</keyword>
<dbReference type="GO" id="GO:0005789">
    <property type="term" value="C:endoplasmic reticulum membrane"/>
    <property type="evidence" value="ECO:0007669"/>
    <property type="project" value="TreeGrafter"/>
</dbReference>
<dbReference type="Gene3D" id="1.10.287.1490">
    <property type="match status" value="2"/>
</dbReference>
<evidence type="ECO:0000256" key="1">
    <source>
        <dbReference type="SAM" id="Coils"/>
    </source>
</evidence>
<feature type="region of interest" description="Disordered" evidence="2">
    <location>
        <begin position="40"/>
        <end position="81"/>
    </location>
</feature>
<evidence type="ECO:0008006" key="6">
    <source>
        <dbReference type="Google" id="ProtNLM"/>
    </source>
</evidence>
<dbReference type="InterPro" id="IPR040248">
    <property type="entry name" value="RRBP1"/>
</dbReference>
<dbReference type="Proteomes" id="UP000678393">
    <property type="component" value="Unassembled WGS sequence"/>
</dbReference>
<evidence type="ECO:0000256" key="3">
    <source>
        <dbReference type="SAM" id="Phobius"/>
    </source>
</evidence>
<feature type="coiled-coil region" evidence="1">
    <location>
        <begin position="766"/>
        <end position="905"/>
    </location>
</feature>
<protein>
    <recommendedName>
        <fullName evidence="6">Ribosome-binding protein 1</fullName>
    </recommendedName>
</protein>
<evidence type="ECO:0000256" key="2">
    <source>
        <dbReference type="SAM" id="MobiDB-lite"/>
    </source>
</evidence>
<proteinExistence type="predicted"/>
<dbReference type="EMBL" id="CAJHNH020002668">
    <property type="protein sequence ID" value="CAG5127379.1"/>
    <property type="molecule type" value="Genomic_DNA"/>
</dbReference>
<evidence type="ECO:0000313" key="4">
    <source>
        <dbReference type="EMBL" id="CAG5127379.1"/>
    </source>
</evidence>
<reference evidence="4" key="1">
    <citation type="submission" date="2021-04" db="EMBL/GenBank/DDBJ databases">
        <authorList>
            <consortium name="Molecular Ecology Group"/>
        </authorList>
    </citation>
    <scope>NUCLEOTIDE SEQUENCE</scope>
</reference>
<feature type="non-terminal residue" evidence="4">
    <location>
        <position position="922"/>
    </location>
</feature>
<feature type="transmembrane region" description="Helical" evidence="3">
    <location>
        <begin position="6"/>
        <end position="26"/>
    </location>
</feature>
<feature type="coiled-coil region" evidence="1">
    <location>
        <begin position="305"/>
        <end position="378"/>
    </location>
</feature>
<name>A0A8S3ZDU5_9EUPU</name>
<feature type="compositionally biased region" description="Basic and acidic residues" evidence="2">
    <location>
        <begin position="40"/>
        <end position="61"/>
    </location>
</feature>
<keyword evidence="1" id="KW-0175">Coiled coil</keyword>
<dbReference type="PANTHER" id="PTHR18939:SF4">
    <property type="entry name" value="RIBOSOME-BINDING PROTEIN 1"/>
    <property type="match status" value="1"/>
</dbReference>
<comment type="caution">
    <text evidence="4">The sequence shown here is derived from an EMBL/GenBank/DDBJ whole genome shotgun (WGS) entry which is preliminary data.</text>
</comment>
<keyword evidence="3" id="KW-0812">Transmembrane</keyword>
<keyword evidence="5" id="KW-1185">Reference proteome</keyword>
<feature type="coiled-coil region" evidence="1">
    <location>
        <begin position="423"/>
        <end position="600"/>
    </location>
</feature>
<feature type="coiled-coil region" evidence="1">
    <location>
        <begin position="662"/>
        <end position="707"/>
    </location>
</feature>
<accession>A0A8S3ZDU5</accession>
<dbReference type="OrthoDB" id="6410656at2759"/>
<sequence>MDVVTILIGAAVFVISALVIYCISAFSMREKTFEEVIEEQRRREEIEREKAKAEKRAEKELQKKKHKKGKNEKVKEKAAQVTEPELKIEHKMVNLEIEPEIIEPTEHLGLNVGVRQRGKKEKATKSILQNKSEHTPVVEKAAEVYHKPVVPKDELELKKSHEKTVVEKIEKVKVVHTETHHEVKVKHSTESKENLPPKKAEKDEELVAKHVRELEKRPPKKVEKEEEAITKSVSESEKRPAKQKVHTDDVPLNGSRLISTVKSANLTESEVQSLIDILLNKQGLTPAGTAASESWNKKSQKGDPVATLKKQLEEKEKALQEEQAITVAANTRAKELRNELLVEKNKYVAIEKKLKESVDKHQSELQALQQRMQHAHEQHLQETSSLQTRIKTLEQGSDKAALQKLADEKKSLQDNFNLTVNDNVRLNEKLKATENELSKAVSTVQASEVAKKTLESKINTYEQKIKKLESAQKDVDSMTHKQIEEVNQELRKAEAKNTSLSSDLQKATGALSAAQEEVRTLKAKLQELEVHLTRTDTSKDVETRLHESEQKRSDLEGNVKNLENQLAGLSQRLSESSAEIAKLQQENKVLLDENKTIREQLQTTPASNGDIHENGPNISLAEHEKIVSGKNKEVSELAAGLEAQKKTLMVVQGQLDTKVVEVTDLQEQLVQQRKKNDELRQKNWKAMEALEKSEKSASEKVDKALKSARELSTAGVTEIETYDKAVFQRLFPNIQISDKLPHKEWITMFEKQAVKKISETAKESRLIELEEQNKRIHSQLSEYENQLAELKSQNEQLKHIEEENERLKQDNAERYTQLEQDNIRLKAEVDNFRGVVTETENKLRQLEKSIDAEEKKWQEKLKQAQSQSKSDSGSLQRIQELESLVSQQESQLQEYRRTLSLTTKRALSILRQEIQTTQGSRE</sequence>
<evidence type="ECO:0000313" key="5">
    <source>
        <dbReference type="Proteomes" id="UP000678393"/>
    </source>
</evidence>
<feature type="region of interest" description="Disordered" evidence="2">
    <location>
        <begin position="178"/>
        <end position="251"/>
    </location>
</feature>
<dbReference type="AlphaFoldDB" id="A0A8S3ZDU5"/>